<evidence type="ECO:0000313" key="3">
    <source>
        <dbReference type="Proteomes" id="UP000198968"/>
    </source>
</evidence>
<name>A0A1I5HUR6_9GAMM</name>
<proteinExistence type="predicted"/>
<keyword evidence="1" id="KW-0812">Transmembrane</keyword>
<evidence type="ECO:0000256" key="1">
    <source>
        <dbReference type="SAM" id="Phobius"/>
    </source>
</evidence>
<dbReference type="EMBL" id="FOVG01000007">
    <property type="protein sequence ID" value="SFO51899.1"/>
    <property type="molecule type" value="Genomic_DNA"/>
</dbReference>
<dbReference type="Proteomes" id="UP000198968">
    <property type="component" value="Unassembled WGS sequence"/>
</dbReference>
<gene>
    <name evidence="2" type="ORF">SAMN05428971_4324</name>
</gene>
<sequence>MVYIEFFIQELTNFSMILMTLLLQLYFIHFEISNAMM</sequence>
<accession>A0A1I5HUR6</accession>
<feature type="transmembrane region" description="Helical" evidence="1">
    <location>
        <begin position="6"/>
        <end position="28"/>
    </location>
</feature>
<evidence type="ECO:0000313" key="2">
    <source>
        <dbReference type="EMBL" id="SFO51899.1"/>
    </source>
</evidence>
<protein>
    <submittedName>
        <fullName evidence="2">Uncharacterized protein</fullName>
    </submittedName>
</protein>
<reference evidence="3" key="1">
    <citation type="submission" date="2016-10" db="EMBL/GenBank/DDBJ databases">
        <authorList>
            <person name="Varghese N."/>
            <person name="Submissions S."/>
        </authorList>
    </citation>
    <scope>NUCLEOTIDE SEQUENCE [LARGE SCALE GENOMIC DNA]</scope>
    <source>
        <strain evidence="3">OV426</strain>
    </source>
</reference>
<organism evidence="2 3">
    <name type="scientific">Candidatus Pantoea varia</name>
    <dbReference type="NCBI Taxonomy" id="1881036"/>
    <lineage>
        <taxon>Bacteria</taxon>
        <taxon>Pseudomonadati</taxon>
        <taxon>Pseudomonadota</taxon>
        <taxon>Gammaproteobacteria</taxon>
        <taxon>Enterobacterales</taxon>
        <taxon>Erwiniaceae</taxon>
        <taxon>Pantoea</taxon>
    </lineage>
</organism>
<keyword evidence="1" id="KW-1133">Transmembrane helix</keyword>
<keyword evidence="3" id="KW-1185">Reference proteome</keyword>
<keyword evidence="1" id="KW-0472">Membrane</keyword>
<dbReference type="AlphaFoldDB" id="A0A1I5HUR6"/>